<evidence type="ECO:0000256" key="2">
    <source>
        <dbReference type="SAM" id="Phobius"/>
    </source>
</evidence>
<dbReference type="Proteomes" id="UP001285352">
    <property type="component" value="Unassembled WGS sequence"/>
</dbReference>
<evidence type="ECO:0000313" key="4">
    <source>
        <dbReference type="Proteomes" id="UP001285352"/>
    </source>
</evidence>
<dbReference type="PANTHER" id="PTHR42305">
    <property type="entry name" value="MEMBRANE PROTEIN RV1733C-RELATED"/>
    <property type="match status" value="1"/>
</dbReference>
<evidence type="ECO:0000313" key="3">
    <source>
        <dbReference type="EMBL" id="MDX8141394.1"/>
    </source>
</evidence>
<keyword evidence="4" id="KW-1185">Reference proteome</keyword>
<keyword evidence="2" id="KW-0812">Transmembrane</keyword>
<protein>
    <recommendedName>
        <fullName evidence="5">Transmembrane protein</fullName>
    </recommendedName>
</protein>
<dbReference type="EMBL" id="JAXAVU010000002">
    <property type="protein sequence ID" value="MDX8141394.1"/>
    <property type="molecule type" value="Genomic_DNA"/>
</dbReference>
<proteinExistence type="predicted"/>
<dbReference type="InterPro" id="IPR039708">
    <property type="entry name" value="MT1774/Rv1733c-like"/>
</dbReference>
<sequence>MDATMLARAVRQAFPGRNQLATAGDRLEGAVLVAAVFVALLAVPVVGAIGSEVYATQLVQSVSEKRARQQVDAVLIEDAPPVNGFVDPDGPVESAPVRATWRGPDGTERQGTVQAAHGRKSGGAVPVWVDSAGALTRAPLTTEGAAIEAMALAVLLWVGVSAVMALSYLAVRFVRQRMRIRRWAAEWERIAADWTAR</sequence>
<name>A0ABU4UQT6_9PSEU</name>
<dbReference type="PANTHER" id="PTHR42305:SF1">
    <property type="entry name" value="MEMBRANE PROTEIN RV1733C-RELATED"/>
    <property type="match status" value="1"/>
</dbReference>
<reference evidence="3 4" key="2">
    <citation type="submission" date="2023-11" db="EMBL/GenBank/DDBJ databases">
        <authorList>
            <person name="Lara A.C."/>
            <person name="Chronakova A."/>
        </authorList>
    </citation>
    <scope>NUCLEOTIDE SEQUENCE [LARGE SCALE GENOMIC DNA]</scope>
    <source>
        <strain evidence="3 4">BCCO 10_0061</strain>
    </source>
</reference>
<accession>A0ABU4UQT6</accession>
<keyword evidence="2" id="KW-1133">Transmembrane helix</keyword>
<gene>
    <name evidence="3" type="ORF">SK854_04665</name>
</gene>
<dbReference type="RefSeq" id="WP_319973721.1">
    <property type="nucleotide sequence ID" value="NZ_JAXAVU010000002.1"/>
</dbReference>
<feature type="transmembrane region" description="Helical" evidence="2">
    <location>
        <begin position="27"/>
        <end position="49"/>
    </location>
</feature>
<reference evidence="3 4" key="1">
    <citation type="submission" date="2023-11" db="EMBL/GenBank/DDBJ databases">
        <title>Lentzea sokolovensis, sp. nov., Lentzea kristufkii, sp. nov., and Lentzea miocenensis, sp. nov., rare actinobacteria from Sokolov Coal Basin, Miocene lacustrine sediment, Czech Republic.</title>
        <authorList>
            <person name="Lara A."/>
            <person name="Kotroba L."/>
            <person name="Nouioui I."/>
            <person name="Neumann-Schaal M."/>
            <person name="Mast Y."/>
            <person name="Chronakova A."/>
        </authorList>
    </citation>
    <scope>NUCLEOTIDE SEQUENCE [LARGE SCALE GENOMIC DNA]</scope>
    <source>
        <strain evidence="3 4">BCCO 10_0061</strain>
    </source>
</reference>
<comment type="caution">
    <text evidence="3">The sequence shown here is derived from an EMBL/GenBank/DDBJ whole genome shotgun (WGS) entry which is preliminary data.</text>
</comment>
<feature type="transmembrane region" description="Helical" evidence="2">
    <location>
        <begin position="149"/>
        <end position="171"/>
    </location>
</feature>
<keyword evidence="2" id="KW-0472">Membrane</keyword>
<evidence type="ECO:0000256" key="1">
    <source>
        <dbReference type="SAM" id="MobiDB-lite"/>
    </source>
</evidence>
<feature type="region of interest" description="Disordered" evidence="1">
    <location>
        <begin position="97"/>
        <end position="119"/>
    </location>
</feature>
<organism evidence="3 4">
    <name type="scientific">Lentzea sokolovensis</name>
    <dbReference type="NCBI Taxonomy" id="3095429"/>
    <lineage>
        <taxon>Bacteria</taxon>
        <taxon>Bacillati</taxon>
        <taxon>Actinomycetota</taxon>
        <taxon>Actinomycetes</taxon>
        <taxon>Pseudonocardiales</taxon>
        <taxon>Pseudonocardiaceae</taxon>
        <taxon>Lentzea</taxon>
    </lineage>
</organism>
<evidence type="ECO:0008006" key="5">
    <source>
        <dbReference type="Google" id="ProtNLM"/>
    </source>
</evidence>